<evidence type="ECO:0000256" key="1">
    <source>
        <dbReference type="RuleBase" id="RU362114"/>
    </source>
</evidence>
<dbReference type="PANTHER" id="PTHR32263:SF12">
    <property type="entry name" value="INACTIVE POLY [ADP-RIBOSE] POLYMERASE SRO4-RELATED"/>
    <property type="match status" value="1"/>
</dbReference>
<name>A0A2G9GRK1_9LAMI</name>
<dbReference type="Pfam" id="PF00644">
    <property type="entry name" value="PARP"/>
    <property type="match status" value="1"/>
</dbReference>
<reference evidence="4" key="1">
    <citation type="journal article" date="2018" name="Gigascience">
        <title>Genome assembly of the Pink Ipe (Handroanthus impetiginosus, Bignoniaceae), a highly valued, ecologically keystone Neotropical timber forest tree.</title>
        <authorList>
            <person name="Silva-Junior O.B."/>
            <person name="Grattapaglia D."/>
            <person name="Novaes E."/>
            <person name="Collevatti R.G."/>
        </authorList>
    </citation>
    <scope>NUCLEOTIDE SEQUENCE [LARGE SCALE GENOMIC DNA]</scope>
    <source>
        <strain evidence="4">cv. UFG-1</strain>
    </source>
</reference>
<feature type="domain" description="PARP catalytic" evidence="2">
    <location>
        <begin position="43"/>
        <end position="245"/>
    </location>
</feature>
<comment type="caution">
    <text evidence="3">The sequence shown here is derived from an EMBL/GenBank/DDBJ whole genome shotgun (WGS) entry which is preliminary data.</text>
</comment>
<sequence length="245" mass="27259">MESNSIENCSEKLNSSAHKNSTKLSLFEDLDSCPSDCESGVSGGENEQFPLFDIGLIRIQEKEMIYKTIETKLVSSLSSYVNNLQVQAIHRSDYSNLMNRAKFQSFCIYSKALEIKNGGNANVKYAWFGASKNEIDRIIRHGFGFPTNNPTQGHGVYLSPADHPIGSMRSAEPDENGLRHMLLCRVILGNAEVISPGSTQYNPSSEEFDSGVDNPASPQKYIVWTSRMNTHILPDFVVSFRASSY</sequence>
<dbReference type="STRING" id="429701.A0A2G9GRK1"/>
<evidence type="ECO:0000313" key="3">
    <source>
        <dbReference type="EMBL" id="PIN07878.1"/>
    </source>
</evidence>
<dbReference type="InterPro" id="IPR044964">
    <property type="entry name" value="RCD1/SRO1-5"/>
</dbReference>
<keyword evidence="1 3" id="KW-0808">Transferase</keyword>
<evidence type="ECO:0000259" key="2">
    <source>
        <dbReference type="PROSITE" id="PS51059"/>
    </source>
</evidence>
<dbReference type="PROSITE" id="PS51059">
    <property type="entry name" value="PARP_CATALYTIC"/>
    <property type="match status" value="1"/>
</dbReference>
<keyword evidence="1" id="KW-0520">NAD</keyword>
<proteinExistence type="predicted"/>
<evidence type="ECO:0000313" key="4">
    <source>
        <dbReference type="Proteomes" id="UP000231279"/>
    </source>
</evidence>
<keyword evidence="1 3" id="KW-0328">Glycosyltransferase</keyword>
<dbReference type="InterPro" id="IPR012317">
    <property type="entry name" value="Poly(ADP-ribose)pol_cat_dom"/>
</dbReference>
<dbReference type="Gene3D" id="3.90.228.10">
    <property type="match status" value="1"/>
</dbReference>
<dbReference type="GO" id="GO:0003950">
    <property type="term" value="F:NAD+ poly-ADP-ribosyltransferase activity"/>
    <property type="evidence" value="ECO:0007669"/>
    <property type="project" value="UniProtKB-UniRule"/>
</dbReference>
<dbReference type="SUPFAM" id="SSF56399">
    <property type="entry name" value="ADP-ribosylation"/>
    <property type="match status" value="1"/>
</dbReference>
<organism evidence="3 4">
    <name type="scientific">Handroanthus impetiginosus</name>
    <dbReference type="NCBI Taxonomy" id="429701"/>
    <lineage>
        <taxon>Eukaryota</taxon>
        <taxon>Viridiplantae</taxon>
        <taxon>Streptophyta</taxon>
        <taxon>Embryophyta</taxon>
        <taxon>Tracheophyta</taxon>
        <taxon>Spermatophyta</taxon>
        <taxon>Magnoliopsida</taxon>
        <taxon>eudicotyledons</taxon>
        <taxon>Gunneridae</taxon>
        <taxon>Pentapetalae</taxon>
        <taxon>asterids</taxon>
        <taxon>lamiids</taxon>
        <taxon>Lamiales</taxon>
        <taxon>Bignoniaceae</taxon>
        <taxon>Crescentiina</taxon>
        <taxon>Tabebuia alliance</taxon>
        <taxon>Handroanthus</taxon>
    </lineage>
</organism>
<gene>
    <name evidence="3" type="ORF">CDL12_19555</name>
</gene>
<accession>A0A2G9GRK1</accession>
<keyword evidence="4" id="KW-1185">Reference proteome</keyword>
<dbReference type="OrthoDB" id="6133115at2759"/>
<dbReference type="AlphaFoldDB" id="A0A2G9GRK1"/>
<dbReference type="EC" id="2.4.2.-" evidence="1"/>
<protein>
    <recommendedName>
        <fullName evidence="1">Poly [ADP-ribose] polymerase</fullName>
        <shortName evidence="1">PARP</shortName>
        <ecNumber evidence="1">2.4.2.-</ecNumber>
    </recommendedName>
</protein>
<dbReference type="Proteomes" id="UP000231279">
    <property type="component" value="Unassembled WGS sequence"/>
</dbReference>
<dbReference type="PANTHER" id="PTHR32263">
    <property type="entry name" value="INACTIVE POLY [ADP-RIBOSE] POLYMERASE SRO4-RELATED"/>
    <property type="match status" value="1"/>
</dbReference>
<dbReference type="EMBL" id="NKXS01003972">
    <property type="protein sequence ID" value="PIN07878.1"/>
    <property type="molecule type" value="Genomic_DNA"/>
</dbReference>